<reference evidence="2 3" key="1">
    <citation type="submission" date="2023-11" db="EMBL/GenBank/DDBJ databases">
        <title>Halocaridina rubra genome assembly.</title>
        <authorList>
            <person name="Smith C."/>
        </authorList>
    </citation>
    <scope>NUCLEOTIDE SEQUENCE [LARGE SCALE GENOMIC DNA]</scope>
    <source>
        <strain evidence="2">EP-1</strain>
        <tissue evidence="2">Whole</tissue>
    </source>
</reference>
<evidence type="ECO:0000259" key="1">
    <source>
        <dbReference type="PROSITE" id="PS51465"/>
    </source>
</evidence>
<organism evidence="2 3">
    <name type="scientific">Halocaridina rubra</name>
    <name type="common">Hawaiian red shrimp</name>
    <dbReference type="NCBI Taxonomy" id="373956"/>
    <lineage>
        <taxon>Eukaryota</taxon>
        <taxon>Metazoa</taxon>
        <taxon>Ecdysozoa</taxon>
        <taxon>Arthropoda</taxon>
        <taxon>Crustacea</taxon>
        <taxon>Multicrustacea</taxon>
        <taxon>Malacostraca</taxon>
        <taxon>Eumalacostraca</taxon>
        <taxon>Eucarida</taxon>
        <taxon>Decapoda</taxon>
        <taxon>Pleocyemata</taxon>
        <taxon>Caridea</taxon>
        <taxon>Atyoidea</taxon>
        <taxon>Atyidae</taxon>
        <taxon>Halocaridina</taxon>
    </lineage>
</organism>
<comment type="caution">
    <text evidence="2">The sequence shown here is derived from an EMBL/GenBank/DDBJ whole genome shotgun (WGS) entry which is preliminary data.</text>
</comment>
<dbReference type="PANTHER" id="PTHR13487">
    <property type="entry name" value="SERINE PROTEASE INHIBITOR"/>
    <property type="match status" value="1"/>
</dbReference>
<dbReference type="EMBL" id="JAXCGZ010004112">
    <property type="protein sequence ID" value="KAK7082247.1"/>
    <property type="molecule type" value="Genomic_DNA"/>
</dbReference>
<dbReference type="Proteomes" id="UP001381693">
    <property type="component" value="Unassembled WGS sequence"/>
</dbReference>
<protein>
    <recommendedName>
        <fullName evidence="1">Kazal-like domain-containing protein</fullName>
    </recommendedName>
</protein>
<dbReference type="InterPro" id="IPR039016">
    <property type="entry name" value="RECK"/>
</dbReference>
<dbReference type="GO" id="GO:0008191">
    <property type="term" value="F:metalloendopeptidase inhibitor activity"/>
    <property type="evidence" value="ECO:0007669"/>
    <property type="project" value="InterPro"/>
</dbReference>
<dbReference type="SUPFAM" id="SSF100895">
    <property type="entry name" value="Kazal-type serine protease inhibitors"/>
    <property type="match status" value="1"/>
</dbReference>
<name>A0AAN8XF82_HALRR</name>
<dbReference type="InterPro" id="IPR036058">
    <property type="entry name" value="Kazal_dom_sf"/>
</dbReference>
<dbReference type="CDD" id="cd00104">
    <property type="entry name" value="KAZAL_FS"/>
    <property type="match status" value="1"/>
</dbReference>
<dbReference type="Pfam" id="PF07648">
    <property type="entry name" value="Kazal_2"/>
    <property type="match status" value="1"/>
</dbReference>
<dbReference type="InterPro" id="IPR002350">
    <property type="entry name" value="Kazal_dom"/>
</dbReference>
<dbReference type="SMART" id="SM00280">
    <property type="entry name" value="KAZAL"/>
    <property type="match status" value="1"/>
</dbReference>
<sequence>MCGGGDCGDPFFIPQESRCSSNSTVCGRDGRTYTSECQAHANYVAVDYRGPCRGVGIDGGSCPSVTCSMTQDTGCVGVDSSGWCCGRVCGGGIVMAWSTRWLEVSSVVLPHHRPLTVTAMMSSLAALVTVSECEVRGHLTLEGHLLVLVTPTASHSPSPPPLVSAACVVEAERLVGVIRARSPRLVAALPAAALTLAAPAHTSAASACSIRPSSGLFVAAFLVMFLVPKYISK</sequence>
<dbReference type="PANTHER" id="PTHR13487:SF3">
    <property type="entry name" value="REVERSION-INDUCING CYSTEINE-RICH PROTEIN WITH KAZAL MOTIFS"/>
    <property type="match status" value="1"/>
</dbReference>
<dbReference type="PROSITE" id="PS51465">
    <property type="entry name" value="KAZAL_2"/>
    <property type="match status" value="1"/>
</dbReference>
<dbReference type="AlphaFoldDB" id="A0AAN8XF82"/>
<dbReference type="GO" id="GO:0005886">
    <property type="term" value="C:plasma membrane"/>
    <property type="evidence" value="ECO:0007669"/>
    <property type="project" value="TreeGrafter"/>
</dbReference>
<dbReference type="Gene3D" id="3.30.60.30">
    <property type="match status" value="1"/>
</dbReference>
<feature type="non-terminal residue" evidence="2">
    <location>
        <position position="233"/>
    </location>
</feature>
<accession>A0AAN8XF82</accession>
<evidence type="ECO:0000313" key="3">
    <source>
        <dbReference type="Proteomes" id="UP001381693"/>
    </source>
</evidence>
<keyword evidence="3" id="KW-1185">Reference proteome</keyword>
<proteinExistence type="predicted"/>
<dbReference type="GO" id="GO:0030198">
    <property type="term" value="P:extracellular matrix organization"/>
    <property type="evidence" value="ECO:0007669"/>
    <property type="project" value="TreeGrafter"/>
</dbReference>
<feature type="domain" description="Kazal-like" evidence="1">
    <location>
        <begin position="3"/>
        <end position="54"/>
    </location>
</feature>
<evidence type="ECO:0000313" key="2">
    <source>
        <dbReference type="EMBL" id="KAK7082247.1"/>
    </source>
</evidence>
<gene>
    <name evidence="2" type="ORF">SK128_012628</name>
</gene>